<dbReference type="SFLD" id="SFLDG01129">
    <property type="entry name" value="C1.5:_HAD__Beta-PGM__Phosphata"/>
    <property type="match status" value="1"/>
</dbReference>
<evidence type="ECO:0000313" key="3">
    <source>
        <dbReference type="Proteomes" id="UP000248044"/>
    </source>
</evidence>
<evidence type="ECO:0000313" key="2">
    <source>
        <dbReference type="EMBL" id="AWR95172.1"/>
    </source>
</evidence>
<dbReference type="Proteomes" id="UP000248044">
    <property type="component" value="Chromosome"/>
</dbReference>
<dbReference type="RefSeq" id="WP_110271053.1">
    <property type="nucleotide sequence ID" value="NZ_CP029289.2"/>
</dbReference>
<reference evidence="2 3" key="1">
    <citation type="submission" date="2018-05" db="EMBL/GenBank/DDBJ databases">
        <title>Complete Genome Sequences of Extremely Thermoacidophilic, Metal-Mobilizing Type-Strain Members of the Archaeal Family Sulfolobaceae: Acidianus brierleyi DSM-1651T, Acidianus sulfidivorans DSM-18786T, Metallosphaera hakonensis DSM-7519T, and Metallosphaera prunae DSM-10039T.</title>
        <authorList>
            <person name="Counts J.A."/>
            <person name="Kelly R.M."/>
        </authorList>
    </citation>
    <scope>NUCLEOTIDE SEQUENCE [LARGE SCALE GENOMIC DNA]</scope>
    <source>
        <strain evidence="2 3">DSM 1651</strain>
    </source>
</reference>
<dbReference type="SFLD" id="SFLDS00003">
    <property type="entry name" value="Haloacid_Dehalogenase"/>
    <property type="match status" value="1"/>
</dbReference>
<dbReference type="PANTHER" id="PTHR46191">
    <property type="match status" value="1"/>
</dbReference>
<dbReference type="InterPro" id="IPR051828">
    <property type="entry name" value="HAD-like_hydrolase_domain"/>
</dbReference>
<keyword evidence="3" id="KW-1185">Reference proteome</keyword>
<dbReference type="GeneID" id="36832842"/>
<name>A0A2U9IGI9_9CREN</name>
<organism evidence="2 3">
    <name type="scientific">Acidianus brierleyi</name>
    <dbReference type="NCBI Taxonomy" id="41673"/>
    <lineage>
        <taxon>Archaea</taxon>
        <taxon>Thermoproteota</taxon>
        <taxon>Thermoprotei</taxon>
        <taxon>Sulfolobales</taxon>
        <taxon>Sulfolobaceae</taxon>
        <taxon>Acidianus</taxon>
    </lineage>
</organism>
<comment type="similarity">
    <text evidence="1">Belongs to the HAD-like hydrolase superfamily.</text>
</comment>
<dbReference type="NCBIfam" id="TIGR01549">
    <property type="entry name" value="HAD-SF-IA-v1"/>
    <property type="match status" value="1"/>
</dbReference>
<protein>
    <submittedName>
        <fullName evidence="2">2-haloalkanoic acid dehalogenase</fullName>
    </submittedName>
</protein>
<dbReference type="OrthoDB" id="27736at2157"/>
<dbReference type="SUPFAM" id="SSF56784">
    <property type="entry name" value="HAD-like"/>
    <property type="match status" value="1"/>
</dbReference>
<dbReference type="Gene3D" id="1.10.150.660">
    <property type="match status" value="1"/>
</dbReference>
<dbReference type="KEGG" id="abri:DFR85_11760"/>
<dbReference type="AlphaFoldDB" id="A0A2U9IGI9"/>
<dbReference type="EMBL" id="CP029289">
    <property type="protein sequence ID" value="AWR95172.1"/>
    <property type="molecule type" value="Genomic_DNA"/>
</dbReference>
<accession>A0A2U9IGI9</accession>
<gene>
    <name evidence="2" type="ORF">DFR85_11760</name>
</gene>
<evidence type="ECO:0000256" key="1">
    <source>
        <dbReference type="ARBA" id="ARBA00007958"/>
    </source>
</evidence>
<dbReference type="InterPro" id="IPR036412">
    <property type="entry name" value="HAD-like_sf"/>
</dbReference>
<dbReference type="Pfam" id="PF00702">
    <property type="entry name" value="Hydrolase"/>
    <property type="match status" value="1"/>
</dbReference>
<dbReference type="InterPro" id="IPR006439">
    <property type="entry name" value="HAD-SF_hydro_IA"/>
</dbReference>
<dbReference type="Gene3D" id="3.40.50.1000">
    <property type="entry name" value="HAD superfamily/HAD-like"/>
    <property type="match status" value="1"/>
</dbReference>
<sequence length="220" mass="25458">MQLKSVFIDAGETLIGFRPRSYEIILAILRDYGYKINTTTLFRAIARSISKYNFPNEFGTNPLNVRDLLFELNIYPYKELVKSLVNRDFYGGEYFLYEDATDFLEFLKSQSLSSVIVTNATRRMDKILKEFELPKKVNGIVESFAVGVVKPNPKIFYYATRIGKTPAIHIGDIYEVDIVGANRAGFDGILLDRFRFYDDIKYNKAMTLKDVTKFLEKNWS</sequence>
<proteinExistence type="inferred from homology"/>
<dbReference type="InterPro" id="IPR023214">
    <property type="entry name" value="HAD_sf"/>
</dbReference>
<dbReference type="PANTHER" id="PTHR46191:SF2">
    <property type="entry name" value="HALOACID DEHALOGENASE-LIKE HYDROLASE DOMAIN-CONTAINING PROTEIN 3"/>
    <property type="match status" value="1"/>
</dbReference>